<evidence type="ECO:0000313" key="13">
    <source>
        <dbReference type="Proteomes" id="UP000694568"/>
    </source>
</evidence>
<keyword evidence="13" id="KW-1185">Reference proteome</keyword>
<dbReference type="CDD" id="cd06676">
    <property type="entry name" value="PDZ13_MUPP1-like"/>
    <property type="match status" value="1"/>
</dbReference>
<dbReference type="PANTHER" id="PTHR19964:SF10">
    <property type="entry name" value="MULTIPLE PDZ DOMAIN PROTEIN"/>
    <property type="match status" value="1"/>
</dbReference>
<protein>
    <submittedName>
        <fullName evidence="12">Multiple PDZ domain crumbs cell polarity complex component</fullName>
    </submittedName>
</protein>
<keyword evidence="4" id="KW-1003">Cell membrane</keyword>
<evidence type="ECO:0000259" key="10">
    <source>
        <dbReference type="PROSITE" id="PS50106"/>
    </source>
</evidence>
<dbReference type="CDD" id="cd06668">
    <property type="entry name" value="PDZ4_MUPP1-like"/>
    <property type="match status" value="1"/>
</dbReference>
<evidence type="ECO:0000256" key="6">
    <source>
        <dbReference type="ARBA" id="ARBA00022737"/>
    </source>
</evidence>
<dbReference type="CDD" id="cd06689">
    <property type="entry name" value="PDZ1_MUPP1-like"/>
    <property type="match status" value="1"/>
</dbReference>
<keyword evidence="3" id="KW-0796">Tight junction</keyword>
<evidence type="ECO:0000256" key="8">
    <source>
        <dbReference type="ARBA" id="ARBA00023136"/>
    </source>
</evidence>
<reference evidence="12" key="1">
    <citation type="submission" date="2025-08" db="UniProtKB">
        <authorList>
            <consortium name="Ensembl"/>
        </authorList>
    </citation>
    <scope>IDENTIFICATION</scope>
</reference>
<dbReference type="Proteomes" id="UP000694568">
    <property type="component" value="Unplaced"/>
</dbReference>
<dbReference type="CDD" id="cd06670">
    <property type="entry name" value="PDZ6_MUPP1-like"/>
    <property type="match status" value="1"/>
</dbReference>
<keyword evidence="6" id="KW-0677">Repeat</keyword>
<organism evidence="12 13">
    <name type="scientific">Sander lucioperca</name>
    <name type="common">Pike-perch</name>
    <name type="synonym">Perca lucioperca</name>
    <dbReference type="NCBI Taxonomy" id="283035"/>
    <lineage>
        <taxon>Eukaryota</taxon>
        <taxon>Metazoa</taxon>
        <taxon>Chordata</taxon>
        <taxon>Craniata</taxon>
        <taxon>Vertebrata</taxon>
        <taxon>Euteleostomi</taxon>
        <taxon>Actinopterygii</taxon>
        <taxon>Neopterygii</taxon>
        <taxon>Teleostei</taxon>
        <taxon>Neoteleostei</taxon>
        <taxon>Acanthomorphata</taxon>
        <taxon>Eupercaria</taxon>
        <taxon>Perciformes</taxon>
        <taxon>Percoidei</taxon>
        <taxon>Percidae</taxon>
        <taxon>Luciopercinae</taxon>
        <taxon>Sander</taxon>
    </lineage>
</organism>
<feature type="domain" description="PDZ" evidence="10">
    <location>
        <begin position="1271"/>
        <end position="1354"/>
    </location>
</feature>
<reference evidence="12" key="2">
    <citation type="submission" date="2025-09" db="UniProtKB">
        <authorList>
            <consortium name="Ensembl"/>
        </authorList>
    </citation>
    <scope>IDENTIFICATION</scope>
</reference>
<dbReference type="InterPro" id="IPR036034">
    <property type="entry name" value="PDZ_sf"/>
</dbReference>
<keyword evidence="8" id="KW-0472">Membrane</keyword>
<dbReference type="InterPro" id="IPR051342">
    <property type="entry name" value="PDZ_scaffold"/>
</dbReference>
<dbReference type="PROSITE" id="PS51022">
    <property type="entry name" value="L27"/>
    <property type="match status" value="1"/>
</dbReference>
<evidence type="ECO:0000256" key="1">
    <source>
        <dbReference type="ARBA" id="ARBA00004221"/>
    </source>
</evidence>
<feature type="domain" description="PDZ" evidence="10">
    <location>
        <begin position="1367"/>
        <end position="1449"/>
    </location>
</feature>
<dbReference type="SUPFAM" id="SSF101288">
    <property type="entry name" value="L27 domain"/>
    <property type="match status" value="1"/>
</dbReference>
<dbReference type="CDD" id="cd06675">
    <property type="entry name" value="PDZ12_MUPP1-like"/>
    <property type="match status" value="1"/>
</dbReference>
<dbReference type="CDD" id="cd06667">
    <property type="entry name" value="PDZ2_MUPP1-like"/>
    <property type="match status" value="1"/>
</dbReference>
<dbReference type="Pfam" id="PF00595">
    <property type="entry name" value="PDZ"/>
    <property type="match status" value="11"/>
</dbReference>
<evidence type="ECO:0000256" key="5">
    <source>
        <dbReference type="ARBA" id="ARBA00022553"/>
    </source>
</evidence>
<dbReference type="Ensembl" id="ENSSLUT00000044092.1">
    <property type="protein sequence ID" value="ENSSLUP00000042726.1"/>
    <property type="gene ID" value="ENSSLUG00000015084.1"/>
</dbReference>
<keyword evidence="7" id="KW-0965">Cell junction</keyword>
<evidence type="ECO:0000256" key="4">
    <source>
        <dbReference type="ARBA" id="ARBA00022475"/>
    </source>
</evidence>
<feature type="domain" description="PDZ" evidence="10">
    <location>
        <begin position="852"/>
        <end position="909"/>
    </location>
</feature>
<dbReference type="InterPro" id="IPR004172">
    <property type="entry name" value="L27_dom"/>
</dbReference>
<dbReference type="Gene3D" id="1.10.287.650">
    <property type="entry name" value="L27 domain"/>
    <property type="match status" value="1"/>
</dbReference>
<evidence type="ECO:0000313" key="12">
    <source>
        <dbReference type="Ensembl" id="ENSSLUP00000042726.1"/>
    </source>
</evidence>
<dbReference type="InterPro" id="IPR015132">
    <property type="entry name" value="L27_2"/>
</dbReference>
<dbReference type="FunFam" id="2.30.42.10:FF:000072">
    <property type="entry name" value="multiple PDZ domain protein isoform X1"/>
    <property type="match status" value="1"/>
</dbReference>
<keyword evidence="5" id="KW-0597">Phosphoprotein</keyword>
<feature type="domain" description="PDZ" evidence="10">
    <location>
        <begin position="1505"/>
        <end position="1591"/>
    </location>
</feature>
<dbReference type="SUPFAM" id="SSF50156">
    <property type="entry name" value="PDZ domain-like"/>
    <property type="match status" value="12"/>
</dbReference>
<dbReference type="GO" id="GO:0016324">
    <property type="term" value="C:apical plasma membrane"/>
    <property type="evidence" value="ECO:0007669"/>
    <property type="project" value="UniProtKB-SubCell"/>
</dbReference>
<feature type="domain" description="PDZ" evidence="10">
    <location>
        <begin position="1156"/>
        <end position="1235"/>
    </location>
</feature>
<dbReference type="PANTHER" id="PTHR19964">
    <property type="entry name" value="MULTIPLE PDZ DOMAIN PROTEIN"/>
    <property type="match status" value="1"/>
</dbReference>
<feature type="domain" description="PDZ" evidence="10">
    <location>
        <begin position="541"/>
        <end position="622"/>
    </location>
</feature>
<dbReference type="FunFam" id="2.30.42.10:FF:000051">
    <property type="entry name" value="Multiple PDZ domain protein isoform X1"/>
    <property type="match status" value="1"/>
</dbReference>
<dbReference type="GeneTree" id="ENSGT00940000155586"/>
<dbReference type="CDD" id="cd06669">
    <property type="entry name" value="PDZ5_MUPP1-like"/>
    <property type="match status" value="1"/>
</dbReference>
<dbReference type="FunFam" id="2.30.42.10:FF:000070">
    <property type="entry name" value="Multiple PDZ domain protein"/>
    <property type="match status" value="1"/>
</dbReference>
<feature type="domain" description="PDZ" evidence="10">
    <location>
        <begin position="681"/>
        <end position="756"/>
    </location>
</feature>
<name>A0A8C9ZPA7_SANLU</name>
<comment type="subcellular location">
    <subcellularLocation>
        <location evidence="1">Apical cell membrane</location>
    </subcellularLocation>
    <subcellularLocation>
        <location evidence="2">Cell junction</location>
        <location evidence="2">Tight junction</location>
    </subcellularLocation>
</comment>
<proteinExistence type="predicted"/>
<dbReference type="SMART" id="SM00228">
    <property type="entry name" value="PDZ"/>
    <property type="match status" value="12"/>
</dbReference>
<feature type="domain" description="PDZ" evidence="10">
    <location>
        <begin position="380"/>
        <end position="466"/>
    </location>
</feature>
<evidence type="ECO:0000256" key="7">
    <source>
        <dbReference type="ARBA" id="ARBA00022949"/>
    </source>
</evidence>
<evidence type="ECO:0000259" key="11">
    <source>
        <dbReference type="PROSITE" id="PS51022"/>
    </source>
</evidence>
<dbReference type="InterPro" id="IPR001478">
    <property type="entry name" value="PDZ"/>
</dbReference>
<sequence>MRRLADTQRALQAVERLQAKLKERGEVPTEEKLSLLKSVLQSPLFHQILALQKSVHVTSAAFNITHYMCISLFFQGSVPASRGSDLSDHVAEVKPNGGHVSYSDISASTLINGKTASEEFELLIHTMAQGRYVTHVDLQKPESGGLGFSVVGLKSENRGELGIFIQEIQPGSVADCDGKLKEADQILAINGQLLDQTVTHQQAIGILQSASERVQLTVARGPIPQLTSPVVSRTPSAASTLSANSSAWQHVETIELVNDGTGLGFGIVGGKTTGVIVKTILPGGIADQDGRLRSGDHILRIGDTDLHGMGSEQVAQVLRQCGNRVKLVVTRGPVDENPSVSAVIVGSLAPRLSQQTHTMDVDLSFIFSQGYEEEEDEAFDVSLTKNTQGLGITIAGYVGDKNAEPSGIFVKSITKGSAVDQDGRIHVGDQIIAVDGVNIQGYTNQQAVEVLRHTSQTVHLKLIRRDFRPDEIPPVVTPGVSALSPCTTIPTTAVVMMELELDRKKAEEAAEGTKDELTPFEEEELMKKWLEILGPSNEVVVAQVEKFSENSGLGISLEANSGHHYIRSVLPEGPVGRCGKLFSGDELLEVNGISLIGETHKEVVRILKELPLCVYMTCCRPAPYLQTVMDARFGAFPLQKQIDLSSVVVAEDSEVNAAAADNVTQEAIGSPLAMWELEIQNIELEKGEGGLGFSILDYQDPLDPAKTVIVIRSLVPCGVAEQDGRLLPGDRLMYVNTTNLENASLEDAVQALKGAGLGKVQIGVAKPLPVSISIVSFFFFCVSWLHYFHSLSQIDTSEADLSDEKVLDHTYSGMEDDTFQASMIALHGSSCSADLDYLHASTPKFLIIYLKGMTVSALKDGLGMLIRSIINGGSISRDGRLGVGDLILAINGELTANLTNAQARAMLRRHSLIGPDMGITYVPAEYLEEYKTSLEQAKDDLFSEPAPVPDPKDIPNLPEREDGEGEESASYSNWNQPRKVELFRAPGKSLGISIVGGRGMGSRLNNGEVMRGIFIKHILEDSPAGQNGTLKTGDRIVEVDGADLRDASHEEAVEAIRRAGNTVSFLVQSIIHRPRVSLYNSVKPILAKREAAKTSPTSTVLLPVVPHVGETDTDTLTEIPGRPAETEEEQVVEDEFGYSWKNIIQRYGSLPGVIHMIELEKGKAGLGLSLAGNRDRSRMSAFVVGIDPNGAAGLDKRMVVGDELLEVRCEGCMKPGDKLLAVNGESVLGYTVEEVQLLYTSSILGLSRSSTPSTLACDPATCPIIPGCETTIDISKGRTGLGLSIVGGCDTLLGAIIIHEVYEEGAASKDGRLWAGDQILEVNGIDLRAASHDEAINVLRQTPQRVRLVVYRDEAQYKEEDLWDSFTVELHKRPGQGLGLSIVGRRNDTGVFVSDIVKGGLVDTDGRLMQGDQILSVNGEDVRSTTQEAVAALLKCCVGPIIMEVGRFKAGPFHSERRLSQCSQVLETGSTKVASQSCSDSGNVPSDSVKLRKNKLSPEHQDTRTVEFTKGPSDSLGISIAGGVGSPLGDIPIFIAMMNPVGLAAQTQKLKIGDRIVSICGTSAEGMTHSQAVTLLKNATGTIQLQVVAGGDTTVTGPSQEQAAAGLTPSCIFQDDLGPPQYKTINLERGPDGLGFSIVGGYGSPHGDLPIYVKTVFGKGAAAEDGRLKRGDQIMAVNGQTLEGVTHEEAVGILKRTKGTVTLTVLS</sequence>
<dbReference type="GO" id="GO:0005923">
    <property type="term" value="C:bicellular tight junction"/>
    <property type="evidence" value="ECO:0007669"/>
    <property type="project" value="UniProtKB-SubCell"/>
</dbReference>
<feature type="domain" description="L27" evidence="11">
    <location>
        <begin position="3"/>
        <end position="63"/>
    </location>
</feature>
<feature type="region of interest" description="Disordered" evidence="9">
    <location>
        <begin position="941"/>
        <end position="973"/>
    </location>
</feature>
<dbReference type="InterPro" id="IPR032078">
    <property type="entry name" value="MPDZ_u10"/>
</dbReference>
<evidence type="ECO:0000256" key="3">
    <source>
        <dbReference type="ARBA" id="ARBA00022427"/>
    </source>
</evidence>
<dbReference type="CDD" id="cd06674">
    <property type="entry name" value="PDZ11_MUPP1-PDZ9_PATJ-like"/>
    <property type="match status" value="1"/>
</dbReference>
<dbReference type="PROSITE" id="PS50106">
    <property type="entry name" value="PDZ"/>
    <property type="match status" value="12"/>
</dbReference>
<feature type="domain" description="PDZ" evidence="10">
    <location>
        <begin position="253"/>
        <end position="333"/>
    </location>
</feature>
<feature type="domain" description="PDZ" evidence="10">
    <location>
        <begin position="979"/>
        <end position="1067"/>
    </location>
</feature>
<dbReference type="FunFam" id="2.30.42.10:FF:000038">
    <property type="entry name" value="Multiple PDZ domain protein isoform X1"/>
    <property type="match status" value="1"/>
</dbReference>
<accession>A0A8C9ZPA7</accession>
<evidence type="ECO:0000256" key="9">
    <source>
        <dbReference type="SAM" id="MobiDB-lite"/>
    </source>
</evidence>
<dbReference type="Pfam" id="PF09045">
    <property type="entry name" value="L27_2"/>
    <property type="match status" value="1"/>
</dbReference>
<dbReference type="CDD" id="cd06671">
    <property type="entry name" value="PDZ7_MUPP1-PD6_PATJ-like"/>
    <property type="match status" value="1"/>
</dbReference>
<dbReference type="InterPro" id="IPR036892">
    <property type="entry name" value="L27_dom_sf"/>
</dbReference>
<dbReference type="Gene3D" id="2.30.42.10">
    <property type="match status" value="12"/>
</dbReference>
<feature type="domain" description="PDZ" evidence="10">
    <location>
        <begin position="135"/>
        <end position="222"/>
    </location>
</feature>
<evidence type="ECO:0000256" key="2">
    <source>
        <dbReference type="ARBA" id="ARBA00004435"/>
    </source>
</evidence>
<dbReference type="FunFam" id="2.30.42.10:FF:000093">
    <property type="entry name" value="multiple PDZ domain protein isoform X1"/>
    <property type="match status" value="1"/>
</dbReference>
<dbReference type="CDD" id="cd06673">
    <property type="entry name" value="PDZ10_MUPP1-PDZ8_PATJ-like"/>
    <property type="match status" value="1"/>
</dbReference>
<dbReference type="CDD" id="cd06791">
    <property type="entry name" value="PDZ3_MUPP1-like"/>
    <property type="match status" value="1"/>
</dbReference>
<dbReference type="Pfam" id="PF16667">
    <property type="entry name" value="MPDZ_u10"/>
    <property type="match status" value="1"/>
</dbReference>
<dbReference type="FunFam" id="2.30.42.10:FF:000110">
    <property type="entry name" value="multiple PDZ domain protein isoform X2"/>
    <property type="match status" value="1"/>
</dbReference>
<feature type="domain" description="PDZ" evidence="10">
    <location>
        <begin position="1624"/>
        <end position="1707"/>
    </location>
</feature>
<dbReference type="FunFam" id="2.30.42.10:FF:000058">
    <property type="entry name" value="multiple PDZ domain protein isoform X1"/>
    <property type="match status" value="1"/>
</dbReference>